<organism evidence="3 4">
    <name type="scientific">Trichodelitschia bisporula</name>
    <dbReference type="NCBI Taxonomy" id="703511"/>
    <lineage>
        <taxon>Eukaryota</taxon>
        <taxon>Fungi</taxon>
        <taxon>Dikarya</taxon>
        <taxon>Ascomycota</taxon>
        <taxon>Pezizomycotina</taxon>
        <taxon>Dothideomycetes</taxon>
        <taxon>Dothideomycetes incertae sedis</taxon>
        <taxon>Phaeotrichales</taxon>
        <taxon>Phaeotrichaceae</taxon>
        <taxon>Trichodelitschia</taxon>
    </lineage>
</organism>
<dbReference type="Gene3D" id="3.30.9.10">
    <property type="entry name" value="D-Amino Acid Oxidase, subunit A, domain 2"/>
    <property type="match status" value="1"/>
</dbReference>
<feature type="region of interest" description="Disordered" evidence="1">
    <location>
        <begin position="1"/>
        <end position="29"/>
    </location>
</feature>
<protein>
    <submittedName>
        <fullName evidence="3">FAD dependent oxidoreductase-like protein</fullName>
    </submittedName>
</protein>
<dbReference type="InterPro" id="IPR036188">
    <property type="entry name" value="FAD/NAD-bd_sf"/>
</dbReference>
<feature type="domain" description="FAD dependent oxidoreductase" evidence="2">
    <location>
        <begin position="62"/>
        <end position="432"/>
    </location>
</feature>
<evidence type="ECO:0000313" key="4">
    <source>
        <dbReference type="Proteomes" id="UP000799640"/>
    </source>
</evidence>
<dbReference type="AlphaFoldDB" id="A0A6G1HPK7"/>
<evidence type="ECO:0000259" key="2">
    <source>
        <dbReference type="Pfam" id="PF01266"/>
    </source>
</evidence>
<accession>A0A6G1HPK7</accession>
<dbReference type="Gene3D" id="3.50.50.60">
    <property type="entry name" value="FAD/NAD(P)-binding domain"/>
    <property type="match status" value="1"/>
</dbReference>
<dbReference type="Pfam" id="PF01266">
    <property type="entry name" value="DAO"/>
    <property type="match status" value="1"/>
</dbReference>
<name>A0A6G1HPK7_9PEZI</name>
<feature type="compositionally biased region" description="Low complexity" evidence="1">
    <location>
        <begin position="1"/>
        <end position="20"/>
    </location>
</feature>
<dbReference type="InterPro" id="IPR006076">
    <property type="entry name" value="FAD-dep_OxRdtase"/>
</dbReference>
<dbReference type="SUPFAM" id="SSF51905">
    <property type="entry name" value="FAD/NAD(P)-binding domain"/>
    <property type="match status" value="1"/>
</dbReference>
<evidence type="ECO:0000256" key="1">
    <source>
        <dbReference type="SAM" id="MobiDB-lite"/>
    </source>
</evidence>
<reference evidence="3" key="1">
    <citation type="journal article" date="2020" name="Stud. Mycol.">
        <title>101 Dothideomycetes genomes: a test case for predicting lifestyles and emergence of pathogens.</title>
        <authorList>
            <person name="Haridas S."/>
            <person name="Albert R."/>
            <person name="Binder M."/>
            <person name="Bloem J."/>
            <person name="Labutti K."/>
            <person name="Salamov A."/>
            <person name="Andreopoulos B."/>
            <person name="Baker S."/>
            <person name="Barry K."/>
            <person name="Bills G."/>
            <person name="Bluhm B."/>
            <person name="Cannon C."/>
            <person name="Castanera R."/>
            <person name="Culley D."/>
            <person name="Daum C."/>
            <person name="Ezra D."/>
            <person name="Gonzalez J."/>
            <person name="Henrissat B."/>
            <person name="Kuo A."/>
            <person name="Liang C."/>
            <person name="Lipzen A."/>
            <person name="Lutzoni F."/>
            <person name="Magnuson J."/>
            <person name="Mondo S."/>
            <person name="Nolan M."/>
            <person name="Ohm R."/>
            <person name="Pangilinan J."/>
            <person name="Park H.-J."/>
            <person name="Ramirez L."/>
            <person name="Alfaro M."/>
            <person name="Sun H."/>
            <person name="Tritt A."/>
            <person name="Yoshinaga Y."/>
            <person name="Zwiers L.-H."/>
            <person name="Turgeon B."/>
            <person name="Goodwin S."/>
            <person name="Spatafora J."/>
            <person name="Crous P."/>
            <person name="Grigoriev I."/>
        </authorList>
    </citation>
    <scope>NUCLEOTIDE SEQUENCE</scope>
    <source>
        <strain evidence="3">CBS 262.69</strain>
    </source>
</reference>
<sequence length="489" mass="51598">MASTTSAPAAHAAPTTFADPTPDPIPTVPLPVPKPSAPYWLSEPDAFLENHRTTPELPAYADVVVVGSGLTGANAARYLGEEGKGLRVVMLEAREACSGATGRNGGHLQPLLLERPPSVAHFELRNCTTLGTLITSHSIPCAYQPRPSIRTYWQPPAFAAATAELAELRTKDPDLAGRMQALTSPEDLAAWAVKPECVGAIRTEGAAAVWPYKLIAWMLRREIEVGRLNLQTSTPVTSLAPYSGDKPGARWSLSTPRGAITARHVLLATNAWTAHLLPQFAGLIVPVRETMSALIPPPAMPPLNGTYGFVGLGPAVGFADDYLVQLPPQDNGLLMFGGGRGAGVEGSVGEADDAVVDAGCVDYLRRSLGEALALGVEGDLEAKSAWSGIWAASRDGRPWVGGVPRQDGVWLAGAYSGHGMPNGALCARAVVRMILGSEAGEEPDSVVEGLVSRGDLPESYVLTPERMEAAQRVDSVWIQGVKGPVRLKE</sequence>
<dbReference type="PANTHER" id="PTHR13847">
    <property type="entry name" value="SARCOSINE DEHYDROGENASE-RELATED"/>
    <property type="match status" value="1"/>
</dbReference>
<dbReference type="GO" id="GO:0005737">
    <property type="term" value="C:cytoplasm"/>
    <property type="evidence" value="ECO:0007669"/>
    <property type="project" value="TreeGrafter"/>
</dbReference>
<dbReference type="EMBL" id="ML996701">
    <property type="protein sequence ID" value="KAF2397950.1"/>
    <property type="molecule type" value="Genomic_DNA"/>
</dbReference>
<dbReference type="PANTHER" id="PTHR13847:SF129">
    <property type="entry name" value="FAD DEPENDENT OXIDOREDUCTASE"/>
    <property type="match status" value="1"/>
</dbReference>
<evidence type="ECO:0000313" key="3">
    <source>
        <dbReference type="EMBL" id="KAF2397950.1"/>
    </source>
</evidence>
<dbReference type="Proteomes" id="UP000799640">
    <property type="component" value="Unassembled WGS sequence"/>
</dbReference>
<dbReference type="OrthoDB" id="429143at2759"/>
<proteinExistence type="predicted"/>
<keyword evidence="4" id="KW-1185">Reference proteome</keyword>
<gene>
    <name evidence="3" type="ORF">EJ06DRAFT_532310</name>
</gene>